<dbReference type="SUPFAM" id="SSF158230">
    <property type="entry name" value="PRP4-like"/>
    <property type="match status" value="2"/>
</dbReference>
<dbReference type="GO" id="GO:0000398">
    <property type="term" value="P:mRNA splicing, via spliceosome"/>
    <property type="evidence" value="ECO:0007669"/>
    <property type="project" value="TreeGrafter"/>
</dbReference>
<dbReference type="Proteomes" id="UP000256970">
    <property type="component" value="Unassembled WGS sequence"/>
</dbReference>
<evidence type="ECO:0000313" key="3">
    <source>
        <dbReference type="EMBL" id="SZX63298.1"/>
    </source>
</evidence>
<name>A0A383VCL3_TETOB</name>
<gene>
    <name evidence="3" type="ORF">BQ4739_LOCUS3858</name>
</gene>
<organism evidence="3 4">
    <name type="scientific">Tetradesmus obliquus</name>
    <name type="common">Green alga</name>
    <name type="synonym">Acutodesmus obliquus</name>
    <dbReference type="NCBI Taxonomy" id="3088"/>
    <lineage>
        <taxon>Eukaryota</taxon>
        <taxon>Viridiplantae</taxon>
        <taxon>Chlorophyta</taxon>
        <taxon>core chlorophytes</taxon>
        <taxon>Chlorophyceae</taxon>
        <taxon>CS clade</taxon>
        <taxon>Sphaeropleales</taxon>
        <taxon>Scenedesmaceae</taxon>
        <taxon>Tetradesmus</taxon>
    </lineage>
</organism>
<feature type="domain" description="Pre-mRNA processing factor 4 (PRP4)-like" evidence="2">
    <location>
        <begin position="50"/>
        <end position="68"/>
    </location>
</feature>
<dbReference type="Pfam" id="PF08799">
    <property type="entry name" value="PRP4"/>
    <property type="match status" value="1"/>
</dbReference>
<dbReference type="STRING" id="3088.A0A383VCL3"/>
<feature type="compositionally biased region" description="Low complexity" evidence="1">
    <location>
        <begin position="79"/>
        <end position="93"/>
    </location>
</feature>
<feature type="compositionally biased region" description="Basic and acidic residues" evidence="1">
    <location>
        <begin position="65"/>
        <end position="75"/>
    </location>
</feature>
<feature type="compositionally biased region" description="Basic and acidic residues" evidence="1">
    <location>
        <begin position="16"/>
        <end position="25"/>
    </location>
</feature>
<protein>
    <recommendedName>
        <fullName evidence="2">Pre-mRNA processing factor 4 (PRP4)-like domain-containing protein</fullName>
    </recommendedName>
</protein>
<sequence length="126" mass="13655">MAAAAGPPGATFELTEASRRQQEEQEKLLRDFELRRRIRSTVVPTDDGKVRAMLRALGEPITLFGEREGPPRSRAEGYGSSSSSSGSSSSSSSTVVPTDDGKVRAMLRALGELITLFGEREVRDEV</sequence>
<evidence type="ECO:0000259" key="2">
    <source>
        <dbReference type="Pfam" id="PF08799"/>
    </source>
</evidence>
<dbReference type="Gene3D" id="4.10.280.110">
    <property type="entry name" value="Pre-mRNA processing factor 4 domain"/>
    <property type="match status" value="2"/>
</dbReference>
<dbReference type="InterPro" id="IPR014906">
    <property type="entry name" value="PRP4-like"/>
</dbReference>
<keyword evidence="4" id="KW-1185">Reference proteome</keyword>
<dbReference type="InterPro" id="IPR036285">
    <property type="entry name" value="PRP4-like_sf"/>
</dbReference>
<dbReference type="EMBL" id="FNXT01000303">
    <property type="protein sequence ID" value="SZX63298.1"/>
    <property type="molecule type" value="Genomic_DNA"/>
</dbReference>
<proteinExistence type="predicted"/>
<dbReference type="GO" id="GO:0017070">
    <property type="term" value="F:U6 snRNA binding"/>
    <property type="evidence" value="ECO:0007669"/>
    <property type="project" value="TreeGrafter"/>
</dbReference>
<dbReference type="AlphaFoldDB" id="A0A383VCL3"/>
<dbReference type="PANTHER" id="PTHR19846">
    <property type="entry name" value="WD40 REPEAT PROTEIN"/>
    <property type="match status" value="1"/>
</dbReference>
<dbReference type="GO" id="GO:0030621">
    <property type="term" value="F:U4 snRNA binding"/>
    <property type="evidence" value="ECO:0007669"/>
    <property type="project" value="TreeGrafter"/>
</dbReference>
<evidence type="ECO:0000313" key="4">
    <source>
        <dbReference type="Proteomes" id="UP000256970"/>
    </source>
</evidence>
<dbReference type="GO" id="GO:0046540">
    <property type="term" value="C:U4/U6 x U5 tri-snRNP complex"/>
    <property type="evidence" value="ECO:0007669"/>
    <property type="project" value="TreeGrafter"/>
</dbReference>
<accession>A0A383VCL3</accession>
<feature type="region of interest" description="Disordered" evidence="1">
    <location>
        <begin position="1"/>
        <end position="25"/>
    </location>
</feature>
<feature type="region of interest" description="Disordered" evidence="1">
    <location>
        <begin position="60"/>
        <end position="100"/>
    </location>
</feature>
<dbReference type="PANTHER" id="PTHR19846:SF0">
    <property type="entry name" value="PRE-MRNA PROCESSING FACTOR 4"/>
    <property type="match status" value="1"/>
</dbReference>
<reference evidence="3 4" key="1">
    <citation type="submission" date="2016-10" db="EMBL/GenBank/DDBJ databases">
        <authorList>
            <person name="Cai Z."/>
        </authorList>
    </citation>
    <scope>NUCLEOTIDE SEQUENCE [LARGE SCALE GENOMIC DNA]</scope>
</reference>
<evidence type="ECO:0000256" key="1">
    <source>
        <dbReference type="SAM" id="MobiDB-lite"/>
    </source>
</evidence>